<dbReference type="Pfam" id="PF00043">
    <property type="entry name" value="GST_C"/>
    <property type="match status" value="1"/>
</dbReference>
<evidence type="ECO:0000256" key="5">
    <source>
        <dbReference type="ARBA" id="ARBA00060024"/>
    </source>
</evidence>
<dbReference type="SUPFAM" id="SSF47616">
    <property type="entry name" value="GST C-terminal domain-like"/>
    <property type="match status" value="1"/>
</dbReference>
<evidence type="ECO:0000256" key="4">
    <source>
        <dbReference type="ARBA" id="ARBA00047960"/>
    </source>
</evidence>
<name>A0A9P5LEM3_9HYPO</name>
<dbReference type="Gene3D" id="1.20.1050.130">
    <property type="match status" value="1"/>
</dbReference>
<dbReference type="SUPFAM" id="SSF52833">
    <property type="entry name" value="Thioredoxin-like"/>
    <property type="match status" value="1"/>
</dbReference>
<dbReference type="PANTHER" id="PTHR44051">
    <property type="entry name" value="GLUTATHIONE S-TRANSFERASE-RELATED"/>
    <property type="match status" value="1"/>
</dbReference>
<evidence type="ECO:0000259" key="8">
    <source>
        <dbReference type="PROSITE" id="PS50405"/>
    </source>
</evidence>
<keyword evidence="3" id="KW-0808">Transferase</keyword>
<dbReference type="InterPro" id="IPR004046">
    <property type="entry name" value="GST_C"/>
</dbReference>
<dbReference type="FunFam" id="1.20.1050.130:FF:000016">
    <property type="entry name" value="Glutathione S-transferase 1"/>
    <property type="match status" value="1"/>
</dbReference>
<feature type="domain" description="GST N-terminal" evidence="7">
    <location>
        <begin position="7"/>
        <end position="88"/>
    </location>
</feature>
<dbReference type="OrthoDB" id="422574at2759"/>
<proteinExistence type="inferred from homology"/>
<keyword evidence="10" id="KW-1185">Reference proteome</keyword>
<evidence type="ECO:0000256" key="6">
    <source>
        <dbReference type="RuleBase" id="RU003494"/>
    </source>
</evidence>
<evidence type="ECO:0000256" key="2">
    <source>
        <dbReference type="ARBA" id="ARBA00012452"/>
    </source>
</evidence>
<evidence type="ECO:0000313" key="9">
    <source>
        <dbReference type="EMBL" id="KAF7555337.1"/>
    </source>
</evidence>
<gene>
    <name evidence="9" type="ORF">G7Z17_g2249</name>
</gene>
<comment type="caution">
    <text evidence="9">The sequence shown here is derived from an EMBL/GenBank/DDBJ whole genome shotgun (WGS) entry which is preliminary data.</text>
</comment>
<dbReference type="InterPro" id="IPR036282">
    <property type="entry name" value="Glutathione-S-Trfase_C_sf"/>
</dbReference>
<dbReference type="GO" id="GO:0004364">
    <property type="term" value="F:glutathione transferase activity"/>
    <property type="evidence" value="ECO:0007669"/>
    <property type="project" value="UniProtKB-EC"/>
</dbReference>
<comment type="function">
    <text evidence="5">Involved in the oxidative stress response and detoxification.</text>
</comment>
<dbReference type="SFLD" id="SFLDG00358">
    <property type="entry name" value="Main_(cytGST)"/>
    <property type="match status" value="1"/>
</dbReference>
<dbReference type="InterPro" id="IPR040079">
    <property type="entry name" value="Glutathione_S-Trfase"/>
</dbReference>
<reference evidence="9" key="1">
    <citation type="submission" date="2020-03" db="EMBL/GenBank/DDBJ databases">
        <title>Draft Genome Sequence of Cylindrodendrum hubeiense.</title>
        <authorList>
            <person name="Buettner E."/>
            <person name="Kellner H."/>
        </authorList>
    </citation>
    <scope>NUCLEOTIDE SEQUENCE</scope>
    <source>
        <strain evidence="9">IHI 201604</strain>
    </source>
</reference>
<dbReference type="PROSITE" id="PS50404">
    <property type="entry name" value="GST_NTER"/>
    <property type="match status" value="1"/>
</dbReference>
<comment type="catalytic activity">
    <reaction evidence="4">
        <text>RX + glutathione = an S-substituted glutathione + a halide anion + H(+)</text>
        <dbReference type="Rhea" id="RHEA:16437"/>
        <dbReference type="ChEBI" id="CHEBI:15378"/>
        <dbReference type="ChEBI" id="CHEBI:16042"/>
        <dbReference type="ChEBI" id="CHEBI:17792"/>
        <dbReference type="ChEBI" id="CHEBI:57925"/>
        <dbReference type="ChEBI" id="CHEBI:90779"/>
        <dbReference type="EC" id="2.5.1.18"/>
    </reaction>
</comment>
<dbReference type="AlphaFoldDB" id="A0A9P5LEM3"/>
<dbReference type="EC" id="2.5.1.18" evidence="2"/>
<dbReference type="SFLD" id="SFLDG01151">
    <property type="entry name" value="Main.2:_Nu-like"/>
    <property type="match status" value="1"/>
</dbReference>
<evidence type="ECO:0000259" key="7">
    <source>
        <dbReference type="PROSITE" id="PS50404"/>
    </source>
</evidence>
<dbReference type="SFLD" id="SFLDS00019">
    <property type="entry name" value="Glutathione_Transferase_(cytos"/>
    <property type="match status" value="1"/>
</dbReference>
<dbReference type="EMBL" id="JAANBB010000021">
    <property type="protein sequence ID" value="KAF7555337.1"/>
    <property type="molecule type" value="Genomic_DNA"/>
</dbReference>
<sequence>MSSEQVKPIRLWTHTNGPNPWKVVFVLEELQIPYEEHYIEFPEMKKPAFEKISINGRVPAIEDENTGITLWESGAILEYLVETYDRARKISFEPGTAEYYHAKQWLHFQMSGQGPYFGQAVWFYKHHPEDVQTAKDRYLKEVRRVSGVLDRALEGREFLVGGKCSYADFSFFPWYNLTLFPWYNMEVPGIFADEIQFETEFPNTAAWIERLREMPAIGDTLSRRVATLKN</sequence>
<protein>
    <recommendedName>
        <fullName evidence="2">glutathione transferase</fullName>
        <ecNumber evidence="2">2.5.1.18</ecNumber>
    </recommendedName>
</protein>
<dbReference type="Pfam" id="PF02798">
    <property type="entry name" value="GST_N"/>
    <property type="match status" value="1"/>
</dbReference>
<feature type="domain" description="GST C-terminal" evidence="8">
    <location>
        <begin position="95"/>
        <end position="228"/>
    </location>
</feature>
<evidence type="ECO:0000256" key="3">
    <source>
        <dbReference type="ARBA" id="ARBA00022679"/>
    </source>
</evidence>
<dbReference type="PANTHER" id="PTHR44051:SF3">
    <property type="entry name" value="TRANSCRIPTIONAL REGULATOR URE2"/>
    <property type="match status" value="1"/>
</dbReference>
<dbReference type="InterPro" id="IPR004045">
    <property type="entry name" value="Glutathione_S-Trfase_N"/>
</dbReference>
<evidence type="ECO:0000313" key="10">
    <source>
        <dbReference type="Proteomes" id="UP000722485"/>
    </source>
</evidence>
<comment type="similarity">
    <text evidence="1 6">Belongs to the GST superfamily.</text>
</comment>
<dbReference type="InterPro" id="IPR010987">
    <property type="entry name" value="Glutathione-S-Trfase_C-like"/>
</dbReference>
<dbReference type="PROSITE" id="PS50405">
    <property type="entry name" value="GST_CTER"/>
    <property type="match status" value="1"/>
</dbReference>
<dbReference type="GO" id="GO:0005737">
    <property type="term" value="C:cytoplasm"/>
    <property type="evidence" value="ECO:0007669"/>
    <property type="project" value="UniProtKB-ARBA"/>
</dbReference>
<evidence type="ECO:0000256" key="1">
    <source>
        <dbReference type="ARBA" id="ARBA00007409"/>
    </source>
</evidence>
<dbReference type="InterPro" id="IPR036249">
    <property type="entry name" value="Thioredoxin-like_sf"/>
</dbReference>
<dbReference type="GO" id="GO:0005634">
    <property type="term" value="C:nucleus"/>
    <property type="evidence" value="ECO:0007669"/>
    <property type="project" value="UniProtKB-ARBA"/>
</dbReference>
<organism evidence="9 10">
    <name type="scientific">Cylindrodendrum hubeiense</name>
    <dbReference type="NCBI Taxonomy" id="595255"/>
    <lineage>
        <taxon>Eukaryota</taxon>
        <taxon>Fungi</taxon>
        <taxon>Dikarya</taxon>
        <taxon>Ascomycota</taxon>
        <taxon>Pezizomycotina</taxon>
        <taxon>Sordariomycetes</taxon>
        <taxon>Hypocreomycetidae</taxon>
        <taxon>Hypocreales</taxon>
        <taxon>Nectriaceae</taxon>
        <taxon>Cylindrodendrum</taxon>
    </lineage>
</organism>
<dbReference type="Proteomes" id="UP000722485">
    <property type="component" value="Unassembled WGS sequence"/>
</dbReference>
<accession>A0A9P5LEM3</accession>
<dbReference type="CDD" id="cd03048">
    <property type="entry name" value="GST_N_Ure2p_like"/>
    <property type="match status" value="1"/>
</dbReference>